<dbReference type="Proteomes" id="UP000277952">
    <property type="component" value="Unassembled WGS sequence"/>
</dbReference>
<evidence type="ECO:0000313" key="8">
    <source>
        <dbReference type="Proteomes" id="UP000277952"/>
    </source>
</evidence>
<dbReference type="CDD" id="cd02932">
    <property type="entry name" value="OYE_YqiM_FMN"/>
    <property type="match status" value="1"/>
</dbReference>
<dbReference type="GO" id="GO:0050661">
    <property type="term" value="F:NADP binding"/>
    <property type="evidence" value="ECO:0007669"/>
    <property type="project" value="InterPro"/>
</dbReference>
<keyword evidence="2" id="KW-0285">Flavoprotein</keyword>
<dbReference type="GO" id="GO:0010181">
    <property type="term" value="F:FMN binding"/>
    <property type="evidence" value="ECO:0007669"/>
    <property type="project" value="InterPro"/>
</dbReference>
<keyword evidence="5" id="KW-0560">Oxidoreductase</keyword>
<evidence type="ECO:0000259" key="6">
    <source>
        <dbReference type="Pfam" id="PF00724"/>
    </source>
</evidence>
<evidence type="ECO:0000256" key="3">
    <source>
        <dbReference type="ARBA" id="ARBA00022643"/>
    </source>
</evidence>
<dbReference type="SUPFAM" id="SSF51395">
    <property type="entry name" value="FMN-linked oxidoreductases"/>
    <property type="match status" value="1"/>
</dbReference>
<accession>A0A3M2WGJ5</accession>
<keyword evidence="3" id="KW-0288">FMN</keyword>
<dbReference type="PANTHER" id="PTHR43303:SF4">
    <property type="entry name" value="NADPH DEHYDROGENASE C23G7.10C-RELATED"/>
    <property type="match status" value="1"/>
</dbReference>
<sequence length="398" mass="44035">MGLSTTDWLLKPVQSVNRVWTPEFSLREVAMSLLLEPYTLRQLTLRNRIAVSPMCQYSSVDGLANDWHLVHLGSRAVGGAGLVISEAMAVTPDGRITPEDLGLWNDEQIEPLQRITRFINAQGAVAGIQLAHAGRKASTWRPWLGKHGSVSLNEGGWTPVGPSAIAFDPQHTAPVQLSEMQIKELIQAFVDSARRALTAGFKVVEIHAAHGYLLHQFLSPLSNQRTDQYGGSFENRIRLTLQVTEAVRAVWPEELPLFVRVSATDWVEDGWNADETVELARRLKALGTDLIDVSSGGTSANAEIPVGPGYQTRFAERVRKESDIATGTVGMITDPAQAEHVLRTGQADIILLARELLRDPYWPLRADEDLGGRLATWPAQYQRATHRDQPIHESDLRD</sequence>
<reference evidence="7 8" key="1">
    <citation type="submission" date="2018-08" db="EMBL/GenBank/DDBJ databases">
        <title>Recombination of ecologically and evolutionarily significant loci maintains genetic cohesion in the Pseudomonas syringae species complex.</title>
        <authorList>
            <person name="Dillon M."/>
            <person name="Thakur S."/>
            <person name="Almeida R.N.D."/>
            <person name="Weir B.S."/>
            <person name="Guttman D.S."/>
        </authorList>
    </citation>
    <scope>NUCLEOTIDE SEQUENCE [LARGE SCALE GENOMIC DNA]</scope>
    <source>
        <strain evidence="7 8">19322</strain>
    </source>
</reference>
<gene>
    <name evidence="7" type="ORF">ALQ94_101251</name>
</gene>
<dbReference type="InterPro" id="IPR001155">
    <property type="entry name" value="OxRdtase_FMN_N"/>
</dbReference>
<name>A0A3M2WGJ5_PSEA0</name>
<keyword evidence="4" id="KW-0521">NADP</keyword>
<feature type="domain" description="NADH:flavin oxidoreductase/NADH oxidase N-terminal" evidence="6">
    <location>
        <begin position="34"/>
        <end position="370"/>
    </location>
</feature>
<dbReference type="EMBL" id="RBNS01000243">
    <property type="protein sequence ID" value="RML50554.1"/>
    <property type="molecule type" value="Genomic_DNA"/>
</dbReference>
<evidence type="ECO:0000313" key="7">
    <source>
        <dbReference type="EMBL" id="RML50554.1"/>
    </source>
</evidence>
<dbReference type="Gene3D" id="3.20.20.70">
    <property type="entry name" value="Aldolase class I"/>
    <property type="match status" value="1"/>
</dbReference>
<evidence type="ECO:0000256" key="1">
    <source>
        <dbReference type="ARBA" id="ARBA00001917"/>
    </source>
</evidence>
<dbReference type="Pfam" id="PF00724">
    <property type="entry name" value="Oxidored_FMN"/>
    <property type="match status" value="1"/>
</dbReference>
<dbReference type="InterPro" id="IPR013785">
    <property type="entry name" value="Aldolase_TIM"/>
</dbReference>
<proteinExistence type="predicted"/>
<dbReference type="PANTHER" id="PTHR43303">
    <property type="entry name" value="NADPH DEHYDROGENASE C23G7.10C-RELATED"/>
    <property type="match status" value="1"/>
</dbReference>
<comment type="cofactor">
    <cofactor evidence="1">
        <name>FMN</name>
        <dbReference type="ChEBI" id="CHEBI:58210"/>
    </cofactor>
</comment>
<evidence type="ECO:0000256" key="5">
    <source>
        <dbReference type="ARBA" id="ARBA00023002"/>
    </source>
</evidence>
<organism evidence="7 8">
    <name type="scientific">Pseudomonas amygdali pv. morsprunorum</name>
    <dbReference type="NCBI Taxonomy" id="129138"/>
    <lineage>
        <taxon>Bacteria</taxon>
        <taxon>Pseudomonadati</taxon>
        <taxon>Pseudomonadota</taxon>
        <taxon>Gammaproteobacteria</taxon>
        <taxon>Pseudomonadales</taxon>
        <taxon>Pseudomonadaceae</taxon>
        <taxon>Pseudomonas</taxon>
        <taxon>Pseudomonas amygdali</taxon>
    </lineage>
</organism>
<dbReference type="InterPro" id="IPR044152">
    <property type="entry name" value="YqjM-like"/>
</dbReference>
<evidence type="ECO:0000256" key="2">
    <source>
        <dbReference type="ARBA" id="ARBA00022630"/>
    </source>
</evidence>
<dbReference type="GO" id="GO:0003959">
    <property type="term" value="F:NADPH dehydrogenase activity"/>
    <property type="evidence" value="ECO:0007669"/>
    <property type="project" value="InterPro"/>
</dbReference>
<dbReference type="AlphaFoldDB" id="A0A3M2WGJ5"/>
<comment type="caution">
    <text evidence="7">The sequence shown here is derived from an EMBL/GenBank/DDBJ whole genome shotgun (WGS) entry which is preliminary data.</text>
</comment>
<protein>
    <submittedName>
        <fullName evidence="7">Putative Xenobiotic reductase</fullName>
    </submittedName>
</protein>
<evidence type="ECO:0000256" key="4">
    <source>
        <dbReference type="ARBA" id="ARBA00022857"/>
    </source>
</evidence>